<dbReference type="PRINTS" id="PR00081">
    <property type="entry name" value="GDHRDH"/>
</dbReference>
<dbReference type="PRINTS" id="PR00080">
    <property type="entry name" value="SDRFAMILY"/>
</dbReference>
<accession>A0A0N0NJM4</accession>
<dbReference type="FunFam" id="3.40.50.720:FF:000084">
    <property type="entry name" value="Short-chain dehydrogenase reductase"/>
    <property type="match status" value="1"/>
</dbReference>
<dbReference type="SMART" id="SM00822">
    <property type="entry name" value="PKS_KR"/>
    <property type="match status" value="1"/>
</dbReference>
<organism evidence="5 6">
    <name type="scientific">Cyphellophora attinorum</name>
    <dbReference type="NCBI Taxonomy" id="1664694"/>
    <lineage>
        <taxon>Eukaryota</taxon>
        <taxon>Fungi</taxon>
        <taxon>Dikarya</taxon>
        <taxon>Ascomycota</taxon>
        <taxon>Pezizomycotina</taxon>
        <taxon>Eurotiomycetes</taxon>
        <taxon>Chaetothyriomycetidae</taxon>
        <taxon>Chaetothyriales</taxon>
        <taxon>Cyphellophoraceae</taxon>
        <taxon>Cyphellophora</taxon>
    </lineage>
</organism>
<dbReference type="PANTHER" id="PTHR42760">
    <property type="entry name" value="SHORT-CHAIN DEHYDROGENASES/REDUCTASES FAMILY MEMBER"/>
    <property type="match status" value="1"/>
</dbReference>
<dbReference type="InterPro" id="IPR020904">
    <property type="entry name" value="Sc_DH/Rdtase_CS"/>
</dbReference>
<dbReference type="STRING" id="1664694.A0A0N0NJM4"/>
<dbReference type="InterPro" id="IPR036291">
    <property type="entry name" value="NAD(P)-bd_dom_sf"/>
</dbReference>
<dbReference type="PANTHER" id="PTHR42760:SF5">
    <property type="entry name" value="2-DEHYDRO-3-DEOXY-D-GLUCONATE 5-DEHYDROGENASE"/>
    <property type="match status" value="1"/>
</dbReference>
<keyword evidence="3" id="KW-0560">Oxidoreductase</keyword>
<dbReference type="RefSeq" id="XP_017997104.1">
    <property type="nucleotide sequence ID" value="XM_018143652.1"/>
</dbReference>
<gene>
    <name evidence="5" type="ORF">AB675_3589</name>
</gene>
<evidence type="ECO:0000256" key="2">
    <source>
        <dbReference type="ARBA" id="ARBA00022857"/>
    </source>
</evidence>
<name>A0A0N0NJM4_9EURO</name>
<evidence type="ECO:0000313" key="6">
    <source>
        <dbReference type="Proteomes" id="UP000038010"/>
    </source>
</evidence>
<evidence type="ECO:0000256" key="3">
    <source>
        <dbReference type="ARBA" id="ARBA00023002"/>
    </source>
</evidence>
<protein>
    <submittedName>
        <fullName evidence="5">2-dehydro-3-deoxy-D-gluconate 5-dehydrogenase</fullName>
    </submittedName>
</protein>
<comment type="caution">
    <text evidence="5">The sequence shown here is derived from an EMBL/GenBank/DDBJ whole genome shotgun (WGS) entry which is preliminary data.</text>
</comment>
<dbReference type="OrthoDB" id="294295at2759"/>
<dbReference type="InterPro" id="IPR002347">
    <property type="entry name" value="SDR_fam"/>
</dbReference>
<dbReference type="GeneID" id="28735532"/>
<feature type="domain" description="Ketoreductase" evidence="4">
    <location>
        <begin position="10"/>
        <end position="178"/>
    </location>
</feature>
<dbReference type="Proteomes" id="UP000038010">
    <property type="component" value="Unassembled WGS sequence"/>
</dbReference>
<dbReference type="Gene3D" id="3.40.50.720">
    <property type="entry name" value="NAD(P)-binding Rossmann-like Domain"/>
    <property type="match status" value="1"/>
</dbReference>
<dbReference type="AlphaFoldDB" id="A0A0N0NJM4"/>
<dbReference type="VEuPathDB" id="FungiDB:AB675_3589"/>
<dbReference type="SUPFAM" id="SSF51735">
    <property type="entry name" value="NAD(P)-binding Rossmann-fold domains"/>
    <property type="match status" value="1"/>
</dbReference>
<dbReference type="PROSITE" id="PS00061">
    <property type="entry name" value="ADH_SHORT"/>
    <property type="match status" value="1"/>
</dbReference>
<keyword evidence="6" id="KW-1185">Reference proteome</keyword>
<proteinExistence type="inferred from homology"/>
<dbReference type="Pfam" id="PF13561">
    <property type="entry name" value="adh_short_C2"/>
    <property type="match status" value="1"/>
</dbReference>
<dbReference type="EMBL" id="LFJN01000026">
    <property type="protein sequence ID" value="KPI37141.1"/>
    <property type="molecule type" value="Genomic_DNA"/>
</dbReference>
<comment type="similarity">
    <text evidence="1">Belongs to the short-chain dehydrogenases/reductases (SDR) family.</text>
</comment>
<dbReference type="GO" id="GO:0016616">
    <property type="term" value="F:oxidoreductase activity, acting on the CH-OH group of donors, NAD or NADP as acceptor"/>
    <property type="evidence" value="ECO:0007669"/>
    <property type="project" value="TreeGrafter"/>
</dbReference>
<sequence length="255" mass="27337">MAGLFDLTGKVALVSGGTKGIGQSMTLGLAESGADIISLQRDIRNVETKDKVEALGRKFTIIQCDMSDRERIGAAVQEVVAAGQVDILLNCAGLQRRFPAEEMAFSAWDDVQNTNLAAIFVACQTIGKHWLAQKQPGVIINVASLAAMQGGVNMVAYAASKGGVLQLTKALSNEWAGRGIRVNCVSPGYIATDINKDTRTQERYRANFEAINSRIPMGRWGEADDFKGVAVFMASKASAYMSGENLVIDGGWMAR</sequence>
<dbReference type="InterPro" id="IPR057326">
    <property type="entry name" value="KR_dom"/>
</dbReference>
<evidence type="ECO:0000259" key="4">
    <source>
        <dbReference type="SMART" id="SM00822"/>
    </source>
</evidence>
<keyword evidence="2" id="KW-0521">NADP</keyword>
<evidence type="ECO:0000256" key="1">
    <source>
        <dbReference type="ARBA" id="ARBA00006484"/>
    </source>
</evidence>
<evidence type="ECO:0000313" key="5">
    <source>
        <dbReference type="EMBL" id="KPI37141.1"/>
    </source>
</evidence>
<reference evidence="5 6" key="1">
    <citation type="submission" date="2015-06" db="EMBL/GenBank/DDBJ databases">
        <title>Draft genome of the ant-associated black yeast Phialophora attae CBS 131958.</title>
        <authorList>
            <person name="Moreno L.F."/>
            <person name="Stielow B.J."/>
            <person name="de Hoog S."/>
            <person name="Vicente V.A."/>
            <person name="Weiss V.A."/>
            <person name="de Vries M."/>
            <person name="Cruz L.M."/>
            <person name="Souza E.M."/>
        </authorList>
    </citation>
    <scope>NUCLEOTIDE SEQUENCE [LARGE SCALE GENOMIC DNA]</scope>
    <source>
        <strain evidence="5 6">CBS 131958</strain>
    </source>
</reference>